<dbReference type="EMBL" id="LAZL01000001">
    <property type="protein sequence ID" value="KMT67074.1"/>
    <property type="molecule type" value="Genomic_DNA"/>
</dbReference>
<name>A0A0J8H0U8_9ALTE</name>
<comment type="caution">
    <text evidence="3">The sequence shown here is derived from an EMBL/GenBank/DDBJ whole genome shotgun (WGS) entry which is preliminary data.</text>
</comment>
<dbReference type="RefSeq" id="WP_048688037.1">
    <property type="nucleotide sequence ID" value="NZ_KQ130482.1"/>
</dbReference>
<dbReference type="InterPro" id="IPR008964">
    <property type="entry name" value="Invasin/intimin_cell_adhesion"/>
</dbReference>
<dbReference type="OrthoDB" id="5697824at2"/>
<dbReference type="SUPFAM" id="SSF49373">
    <property type="entry name" value="Invasin/intimin cell-adhesion fragments"/>
    <property type="match status" value="1"/>
</dbReference>
<evidence type="ECO:0000313" key="3">
    <source>
        <dbReference type="EMBL" id="KMT67074.1"/>
    </source>
</evidence>
<dbReference type="PROSITE" id="PS51257">
    <property type="entry name" value="PROKAR_LIPOPROTEIN"/>
    <property type="match status" value="1"/>
</dbReference>
<dbReference type="Pfam" id="PF02368">
    <property type="entry name" value="Big_2"/>
    <property type="match status" value="1"/>
</dbReference>
<evidence type="ECO:0000313" key="4">
    <source>
        <dbReference type="Proteomes" id="UP000037600"/>
    </source>
</evidence>
<evidence type="ECO:0000256" key="1">
    <source>
        <dbReference type="SAM" id="SignalP"/>
    </source>
</evidence>
<accession>A0A0J8H0U8</accession>
<gene>
    <name evidence="3" type="ORF">XM47_00320</name>
</gene>
<dbReference type="AlphaFoldDB" id="A0A0J8H0U8"/>
<sequence>MKTNLLKKSILAAVVTSALASCGGDIDGYSNEGFNSDSPITFVEEPGQPLTGETLETPVAILDLYEELISKREAFAQPGITTEEAEALSTRMREIDAELATYEVRFNLLKNALSGDTNLGDVADATVYLYSISYEGEERSPTVPGATFVVDGTELVVRPYRLARALTENGPTNSGTYRINYSMDNGYEYNTDLTTYGLELDTDPQLVRNADLATELWLYPSDSFEIPAHPITGLPVARVEARTLWDANGDPIKADPNDPESEQATKNVLVAIDSTIRTFELTIKALRDPVLGLFTQHDAPEDAANDGQIPVIEGTTNSAIVRGLPLNQYDAGFRGWTWASEDPTIASVDEQGNITGHLVGQTTVVTATIPADWYDVDPTLPEGFSPVQPAAEDMLGKTTIRLEVNVVEAPTGSESIAISDTTDQALPDSIELPSCSAVPFKAIATAKAGEMLNGDFLYKWDYQGELNTNVGSHFNNSTEKSGRAVFQAKDIYHWRDGTPDANMASISVSLTGVEPAQTDTLDISIVENIACKKKRDDASPNWTYNGKYRGDFEYDALPTGEGSFFVRGGQGGSVDNPPTAALSLENGVTGKGLGIKFQTDLDDSKLANGWYYFIGDSNTYQGRSRAGIEYNDWGGASASLFKGEFGMVSGPAKSYGKKVKPSVWVKVTNKAQLDQDITMDFYFSPGGPVNTNLGNNRYDPAMLMTAQVKPLIGVWQLVTFKDPKTDLDYIQLPEEGDNSVTWFGHNVGRGGNNVYPMFFFHNVNKDDAIVIDNWAFTSPE</sequence>
<keyword evidence="1" id="KW-0732">Signal</keyword>
<protein>
    <recommendedName>
        <fullName evidence="2">BIG2 domain-containing protein</fullName>
    </recommendedName>
</protein>
<feature type="chain" id="PRO_5005298935" description="BIG2 domain-containing protein" evidence="1">
    <location>
        <begin position="21"/>
        <end position="780"/>
    </location>
</feature>
<organism evidence="3 4">
    <name type="scientific">Catenovulum maritimum</name>
    <dbReference type="NCBI Taxonomy" id="1513271"/>
    <lineage>
        <taxon>Bacteria</taxon>
        <taxon>Pseudomonadati</taxon>
        <taxon>Pseudomonadota</taxon>
        <taxon>Gammaproteobacteria</taxon>
        <taxon>Alteromonadales</taxon>
        <taxon>Alteromonadaceae</taxon>
        <taxon>Catenovulum</taxon>
    </lineage>
</organism>
<feature type="domain" description="BIG2" evidence="2">
    <location>
        <begin position="334"/>
        <end position="364"/>
    </location>
</feature>
<reference evidence="3 4" key="1">
    <citation type="submission" date="2015-04" db="EMBL/GenBank/DDBJ databases">
        <title>Draft Genome Sequence of the Novel Agar-Digesting Marine Bacterium Q1.</title>
        <authorList>
            <person name="Li Y."/>
            <person name="Li D."/>
            <person name="Chen G."/>
            <person name="Du Z."/>
        </authorList>
    </citation>
    <scope>NUCLEOTIDE SEQUENCE [LARGE SCALE GENOMIC DNA]</scope>
    <source>
        <strain evidence="3 4">Q1</strain>
    </source>
</reference>
<dbReference type="Proteomes" id="UP000037600">
    <property type="component" value="Unassembled WGS sequence"/>
</dbReference>
<dbReference type="InterPro" id="IPR003343">
    <property type="entry name" value="Big_2"/>
</dbReference>
<evidence type="ECO:0000259" key="2">
    <source>
        <dbReference type="Pfam" id="PF02368"/>
    </source>
</evidence>
<dbReference type="Gene3D" id="2.60.40.1080">
    <property type="match status" value="1"/>
</dbReference>
<dbReference type="STRING" id="1513271.XM47_00320"/>
<proteinExistence type="predicted"/>
<feature type="signal peptide" evidence="1">
    <location>
        <begin position="1"/>
        <end position="20"/>
    </location>
</feature>
<keyword evidence="4" id="KW-1185">Reference proteome</keyword>